<dbReference type="Proteomes" id="UP000694044">
    <property type="component" value="Unassembled WGS sequence"/>
</dbReference>
<name>A0A8T1W0Q0_9STRA</name>
<dbReference type="EMBL" id="JAGDFM010000088">
    <property type="protein sequence ID" value="KAG7387005.1"/>
    <property type="molecule type" value="Genomic_DNA"/>
</dbReference>
<feature type="compositionally biased region" description="Basic residues" evidence="1">
    <location>
        <begin position="238"/>
        <end position="254"/>
    </location>
</feature>
<sequence>MGNACCPCCSKRERTVEDLLDGSLEDKLLGKREDDVEATTAEEEAWRQRREELKDEEDMSMKSLDGDDEVHGGLGNEQQQPDKNHAPLIWDLSDRNTVRAVHKEAQELVDDEEDDEAFGSAQEDDDQETKEHVADGEEFNLDRLTQLSAEDSYASVIDSYRGEDTRVFRDTELDRATEVSDSFLAPSSPSSLRGTVANSSFLIDDEDGVQQEQQQKEEHDEDQAGEDTTSRSSSSSSSRRRPKKKSRSRKSTRK</sequence>
<evidence type="ECO:0000313" key="3">
    <source>
        <dbReference type="Proteomes" id="UP000694044"/>
    </source>
</evidence>
<accession>A0A8T1W0Q0</accession>
<feature type="region of interest" description="Disordered" evidence="1">
    <location>
        <begin position="171"/>
        <end position="254"/>
    </location>
</feature>
<dbReference type="OrthoDB" id="122534at2759"/>
<feature type="compositionally biased region" description="Acidic residues" evidence="1">
    <location>
        <begin position="107"/>
        <end position="128"/>
    </location>
</feature>
<evidence type="ECO:0000256" key="1">
    <source>
        <dbReference type="SAM" id="MobiDB-lite"/>
    </source>
</evidence>
<proteinExistence type="predicted"/>
<feature type="region of interest" description="Disordered" evidence="1">
    <location>
        <begin position="101"/>
        <end position="145"/>
    </location>
</feature>
<gene>
    <name evidence="2" type="ORF">PHYPSEUDO_014881</name>
</gene>
<protein>
    <submittedName>
        <fullName evidence="2">Uncharacterized protein</fullName>
    </submittedName>
</protein>
<feature type="compositionally biased region" description="Basic and acidic residues" evidence="1">
    <location>
        <begin position="44"/>
        <end position="53"/>
    </location>
</feature>
<keyword evidence="3" id="KW-1185">Reference proteome</keyword>
<organism evidence="2 3">
    <name type="scientific">Phytophthora pseudosyringae</name>
    <dbReference type="NCBI Taxonomy" id="221518"/>
    <lineage>
        <taxon>Eukaryota</taxon>
        <taxon>Sar</taxon>
        <taxon>Stramenopiles</taxon>
        <taxon>Oomycota</taxon>
        <taxon>Peronosporomycetes</taxon>
        <taxon>Peronosporales</taxon>
        <taxon>Peronosporaceae</taxon>
        <taxon>Phytophthora</taxon>
    </lineage>
</organism>
<feature type="region of interest" description="Disordered" evidence="1">
    <location>
        <begin position="30"/>
        <end position="85"/>
    </location>
</feature>
<reference evidence="2" key="1">
    <citation type="submission" date="2021-02" db="EMBL/GenBank/DDBJ databases">
        <authorList>
            <person name="Palmer J.M."/>
        </authorList>
    </citation>
    <scope>NUCLEOTIDE SEQUENCE</scope>
    <source>
        <strain evidence="2">SCRP734</strain>
    </source>
</reference>
<comment type="caution">
    <text evidence="2">The sequence shown here is derived from an EMBL/GenBank/DDBJ whole genome shotgun (WGS) entry which is preliminary data.</text>
</comment>
<feature type="compositionally biased region" description="Low complexity" evidence="1">
    <location>
        <begin position="180"/>
        <end position="192"/>
    </location>
</feature>
<evidence type="ECO:0000313" key="2">
    <source>
        <dbReference type="EMBL" id="KAG7387005.1"/>
    </source>
</evidence>
<dbReference type="AlphaFoldDB" id="A0A8T1W0Q0"/>